<gene>
    <name evidence="2" type="ORF">EB796_016383</name>
</gene>
<name>A0A7J7JIV3_BUGNE</name>
<reference evidence="2" key="1">
    <citation type="submission" date="2020-06" db="EMBL/GenBank/DDBJ databases">
        <title>Draft genome of Bugula neritina, a colonial animal packing powerful symbionts and potential medicines.</title>
        <authorList>
            <person name="Rayko M."/>
        </authorList>
    </citation>
    <scope>NUCLEOTIDE SEQUENCE [LARGE SCALE GENOMIC DNA]</scope>
    <source>
        <strain evidence="2">Kwan_BN1</strain>
    </source>
</reference>
<organism evidence="2 3">
    <name type="scientific">Bugula neritina</name>
    <name type="common">Brown bryozoan</name>
    <name type="synonym">Sertularia neritina</name>
    <dbReference type="NCBI Taxonomy" id="10212"/>
    <lineage>
        <taxon>Eukaryota</taxon>
        <taxon>Metazoa</taxon>
        <taxon>Spiralia</taxon>
        <taxon>Lophotrochozoa</taxon>
        <taxon>Bryozoa</taxon>
        <taxon>Gymnolaemata</taxon>
        <taxon>Cheilostomatida</taxon>
        <taxon>Flustrina</taxon>
        <taxon>Buguloidea</taxon>
        <taxon>Bugulidae</taxon>
        <taxon>Bugula</taxon>
    </lineage>
</organism>
<evidence type="ECO:0000259" key="1">
    <source>
        <dbReference type="Pfam" id="PF04991"/>
    </source>
</evidence>
<evidence type="ECO:0000313" key="3">
    <source>
        <dbReference type="Proteomes" id="UP000593567"/>
    </source>
</evidence>
<dbReference type="PANTHER" id="PTHR13627:SF34">
    <property type="entry name" value="RIBITOL-5-PHOSPHATE TRANSFERASE"/>
    <property type="match status" value="1"/>
</dbReference>
<feature type="domain" description="LicD/FKTN/FKRP nucleotidyltransferase" evidence="1">
    <location>
        <begin position="404"/>
        <end position="451"/>
    </location>
</feature>
<proteinExistence type="predicted"/>
<comment type="caution">
    <text evidence="2">The sequence shown here is derived from an EMBL/GenBank/DDBJ whole genome shotgun (WGS) entry which is preliminary data.</text>
</comment>
<dbReference type="InterPro" id="IPR052613">
    <property type="entry name" value="LicD_transferase"/>
</dbReference>
<dbReference type="InterPro" id="IPR007074">
    <property type="entry name" value="LicD/FKTN/FKRP_NTP_transf"/>
</dbReference>
<sequence length="580" mass="66405">MFYRMLKRRATLFATLTIVIYLVWKLLNFTETEYQVSKPPVDSRAEMMEKLVYLAESLAKASHRTYAYKEEKTLNSAFSKVKQVINELIPLSNIKGEEAIESRQDSLYTLTTVVYNFVHKTDATEEMVERIIQDTVNIYPEIHIIVGVPHTVSVRVRRTFKLTALYYKTSNVFYSSYKETDVWKELLSKVSTEYVYIGRNVTKFTEDIQLNVLVNHMISVGATVVSSSVKDTHTGQWKKACDQSILKNYTLVYTPGYYMSINSCFLCNHLAAPFLTHSSLFQHEGWQQMNCYIMQIPLKGGMTSVSGFALWFLELVKLKKIILSCPDSMSYVDNIDGESERDQWLDLVKHSQVEEIYLGQRAHFQYGCNEANTRCPADKPPSLALSHCCMNELSQGVKTVMRACKDHNMICELNDGTLLGSLKFEGTLPWEVDADLSVDSNNFTAVRDILAPYLKSKNLSFRDSKTYYRFYTPMGWFIEIFSISSTDTSRLSKAGISPTRVLIDGEYVATPESPGLFGRNRYSTEMYQHANHWRKRGGTSSWQFYEAGKFAECVKPGHHSCIDQFVADGNLRFNQNLLRG</sequence>
<protein>
    <recommendedName>
        <fullName evidence="1">LicD/FKTN/FKRP nucleotidyltransferase domain-containing protein</fullName>
    </recommendedName>
</protein>
<dbReference type="Pfam" id="PF04991">
    <property type="entry name" value="LicD"/>
    <property type="match status" value="1"/>
</dbReference>
<keyword evidence="3" id="KW-1185">Reference proteome</keyword>
<accession>A0A7J7JIV3</accession>
<dbReference type="OrthoDB" id="444255at2759"/>
<dbReference type="GO" id="GO:0009100">
    <property type="term" value="P:glycoprotein metabolic process"/>
    <property type="evidence" value="ECO:0007669"/>
    <property type="project" value="UniProtKB-ARBA"/>
</dbReference>
<dbReference type="EMBL" id="VXIV02002475">
    <property type="protein sequence ID" value="KAF6025298.1"/>
    <property type="molecule type" value="Genomic_DNA"/>
</dbReference>
<evidence type="ECO:0000313" key="2">
    <source>
        <dbReference type="EMBL" id="KAF6025298.1"/>
    </source>
</evidence>
<dbReference type="Proteomes" id="UP000593567">
    <property type="component" value="Unassembled WGS sequence"/>
</dbReference>
<dbReference type="PANTHER" id="PTHR13627">
    <property type="entry name" value="FUKUTIN RELATED PROTEIN"/>
    <property type="match status" value="1"/>
</dbReference>
<dbReference type="AlphaFoldDB" id="A0A7J7JIV3"/>